<comment type="caution">
    <text evidence="1">The sequence shown here is derived from an EMBL/GenBank/DDBJ whole genome shotgun (WGS) entry which is preliminary data.</text>
</comment>
<protein>
    <submittedName>
        <fullName evidence="1">Gtpase era</fullName>
    </submittedName>
</protein>
<dbReference type="Proteomes" id="UP001056778">
    <property type="component" value="Chromosome 8"/>
</dbReference>
<gene>
    <name evidence="1" type="ORF">MML48_8g00013720</name>
</gene>
<name>A0ACB9SLW7_HOLOL</name>
<accession>A0ACB9SLW7</accession>
<keyword evidence="2" id="KW-1185">Reference proteome</keyword>
<proteinExistence type="predicted"/>
<dbReference type="EMBL" id="CM043022">
    <property type="protein sequence ID" value="KAI4456117.1"/>
    <property type="molecule type" value="Genomic_DNA"/>
</dbReference>
<evidence type="ECO:0000313" key="1">
    <source>
        <dbReference type="EMBL" id="KAI4456117.1"/>
    </source>
</evidence>
<evidence type="ECO:0000313" key="2">
    <source>
        <dbReference type="Proteomes" id="UP001056778"/>
    </source>
</evidence>
<reference evidence="1" key="1">
    <citation type="submission" date="2022-04" db="EMBL/GenBank/DDBJ databases">
        <title>Chromosome-scale genome assembly of Holotrichia oblita Faldermann.</title>
        <authorList>
            <person name="Rongchong L."/>
        </authorList>
    </citation>
    <scope>NUCLEOTIDE SEQUENCE</scope>
    <source>
        <strain evidence="1">81SQS9</strain>
    </source>
</reference>
<sequence length="366" mass="41885">MAFVKSLTELLCRSNKVILINIRKCSLDAKYKEKTHIPDPNFLQRLLKVAVIGMPNVGKSTFINYLMDRKVCPASSKVHTTRQKSCAIFTENDAQIIFLDTPGLVNDRERKRYKLEHTFIDDSNASLNQADIISVIHDVSNFWQRDRLDIKIIKLLGKHIEKPSILILNKVDAVKSKRKLLDITRGVTENCLKGKPISGYNEKMLKYNEVMSESMDNKKGWPYFSEVFMVSALTGNGLPEVKQYLMKEAKPNPWIYPDDVWSDQTAENIIVASVKAKFLDFIPQEIPYGLKPCMEYFNVDEKGGITTVVLVTCPTERIRKLVSGVSDGKIRQITESIQEDLQNTFHNFVRIKIVLETPKQEIKKNT</sequence>
<organism evidence="1 2">
    <name type="scientific">Holotrichia oblita</name>
    <name type="common">Chafer beetle</name>
    <dbReference type="NCBI Taxonomy" id="644536"/>
    <lineage>
        <taxon>Eukaryota</taxon>
        <taxon>Metazoa</taxon>
        <taxon>Ecdysozoa</taxon>
        <taxon>Arthropoda</taxon>
        <taxon>Hexapoda</taxon>
        <taxon>Insecta</taxon>
        <taxon>Pterygota</taxon>
        <taxon>Neoptera</taxon>
        <taxon>Endopterygota</taxon>
        <taxon>Coleoptera</taxon>
        <taxon>Polyphaga</taxon>
        <taxon>Scarabaeiformia</taxon>
        <taxon>Scarabaeidae</taxon>
        <taxon>Melolonthinae</taxon>
        <taxon>Holotrichia</taxon>
    </lineage>
</organism>